<dbReference type="Proteomes" id="UP000015503">
    <property type="component" value="Chromosome"/>
</dbReference>
<dbReference type="NCBIfam" id="TIGR02444">
    <property type="entry name" value="TIGR02444 family protein"/>
    <property type="match status" value="1"/>
</dbReference>
<sequence length="154" mass="16702">MPSDLWTFAVHLYGLPGVEPACLRLQDQGADVCLLLTGCWLGRRGVAFDSTRLDSLRAVCDPWQEQVVGPLRALRQNWRVQAQGDQALAGLREQIKALELEAERKLLARLEGAADGWPGGAGAQVEAWLQGCCPGLEETGRDALDLVRDAALAL</sequence>
<evidence type="ECO:0000313" key="2">
    <source>
        <dbReference type="Proteomes" id="UP000015503"/>
    </source>
</evidence>
<organism evidence="1 2">
    <name type="scientific">Metapseudomonas resinovorans NBRC 106553</name>
    <dbReference type="NCBI Taxonomy" id="1245471"/>
    <lineage>
        <taxon>Bacteria</taxon>
        <taxon>Pseudomonadati</taxon>
        <taxon>Pseudomonadota</taxon>
        <taxon>Gammaproteobacteria</taxon>
        <taxon>Pseudomonadales</taxon>
        <taxon>Pseudomonadaceae</taxon>
        <taxon>Metapseudomonas</taxon>
    </lineage>
</organism>
<dbReference type="EMBL" id="AP013068">
    <property type="protein sequence ID" value="BAN51201.1"/>
    <property type="molecule type" value="Genomic_DNA"/>
</dbReference>
<dbReference type="STRING" id="1245471.PCA10_54690"/>
<dbReference type="PATRIC" id="fig|1245471.3.peg.5548"/>
<keyword evidence="2" id="KW-1185">Reference proteome</keyword>
<name>S6B1W4_METRE</name>
<reference evidence="1 2" key="1">
    <citation type="journal article" date="2013" name="Genome Announc.">
        <title>Complete Genome Sequence of the Carbazole Degrader Pseudomonas resinovorans Strain CA10 (NBRC 106553).</title>
        <authorList>
            <person name="Shintani M."/>
            <person name="Hosoyama A."/>
            <person name="Ohji S."/>
            <person name="Tsuchikane K."/>
            <person name="Takarada H."/>
            <person name="Yamazoe A."/>
            <person name="Fujita N."/>
            <person name="Nojiri H."/>
        </authorList>
    </citation>
    <scope>NUCLEOTIDE SEQUENCE [LARGE SCALE GENOMIC DNA]</scope>
    <source>
        <strain evidence="1 2">NBRC 106553</strain>
    </source>
</reference>
<proteinExistence type="predicted"/>
<protein>
    <recommendedName>
        <fullName evidence="3">TIGR02444 family protein</fullName>
    </recommendedName>
</protein>
<dbReference type="HOGENOM" id="CLU_119976_1_0_6"/>
<dbReference type="KEGG" id="pre:PCA10_54690"/>
<evidence type="ECO:0008006" key="3">
    <source>
        <dbReference type="Google" id="ProtNLM"/>
    </source>
</evidence>
<dbReference type="eggNOG" id="COG5589">
    <property type="taxonomic scope" value="Bacteria"/>
</dbReference>
<dbReference type="AlphaFoldDB" id="S6B1W4"/>
<dbReference type="Pfam" id="PF09523">
    <property type="entry name" value="DUF2390"/>
    <property type="match status" value="1"/>
</dbReference>
<dbReference type="InterPro" id="IPR012659">
    <property type="entry name" value="CHP02444"/>
</dbReference>
<dbReference type="RefSeq" id="WP_016495325.1">
    <property type="nucleotide sequence ID" value="NC_021499.1"/>
</dbReference>
<evidence type="ECO:0000313" key="1">
    <source>
        <dbReference type="EMBL" id="BAN51201.1"/>
    </source>
</evidence>
<accession>S6B1W4</accession>
<dbReference type="OrthoDB" id="5795846at2"/>
<gene>
    <name evidence="1" type="ORF">PCA10_54690</name>
</gene>